<keyword evidence="3" id="KW-1185">Reference proteome</keyword>
<name>A0AAV7EK59_ARIFI</name>
<organism evidence="2 3">
    <name type="scientific">Aristolochia fimbriata</name>
    <name type="common">White veined hardy Dutchman's pipe vine</name>
    <dbReference type="NCBI Taxonomy" id="158543"/>
    <lineage>
        <taxon>Eukaryota</taxon>
        <taxon>Viridiplantae</taxon>
        <taxon>Streptophyta</taxon>
        <taxon>Embryophyta</taxon>
        <taxon>Tracheophyta</taxon>
        <taxon>Spermatophyta</taxon>
        <taxon>Magnoliopsida</taxon>
        <taxon>Magnoliidae</taxon>
        <taxon>Piperales</taxon>
        <taxon>Aristolochiaceae</taxon>
        <taxon>Aristolochia</taxon>
    </lineage>
</organism>
<sequence>MRGRGRVRGASRERGRDVGRRGTHARRRRPSDVLLDGAGVPPEAHAPLRVAARPAGKWPRGTERCSFDGAKDGKGPRSCKAALSLEPSPSCDILTGKRSPCGGHCSLVTGHWSLVTGH</sequence>
<protein>
    <submittedName>
        <fullName evidence="2">Uncharacterized protein</fullName>
    </submittedName>
</protein>
<dbReference type="AlphaFoldDB" id="A0AAV7EK59"/>
<gene>
    <name evidence="2" type="ORF">H6P81_008964</name>
</gene>
<evidence type="ECO:0000256" key="1">
    <source>
        <dbReference type="SAM" id="MobiDB-lite"/>
    </source>
</evidence>
<feature type="region of interest" description="Disordered" evidence="1">
    <location>
        <begin position="1"/>
        <end position="80"/>
    </location>
</feature>
<proteinExistence type="predicted"/>
<feature type="compositionally biased region" description="Basic and acidic residues" evidence="1">
    <location>
        <begin position="10"/>
        <end position="20"/>
    </location>
</feature>
<evidence type="ECO:0000313" key="3">
    <source>
        <dbReference type="Proteomes" id="UP000825729"/>
    </source>
</evidence>
<reference evidence="2 3" key="1">
    <citation type="submission" date="2021-07" db="EMBL/GenBank/DDBJ databases">
        <title>The Aristolochia fimbriata genome: insights into angiosperm evolution, floral development and chemical biosynthesis.</title>
        <authorList>
            <person name="Jiao Y."/>
        </authorList>
    </citation>
    <scope>NUCLEOTIDE SEQUENCE [LARGE SCALE GENOMIC DNA]</scope>
    <source>
        <strain evidence="2">IBCAS-2021</strain>
        <tissue evidence="2">Leaf</tissue>
    </source>
</reference>
<comment type="caution">
    <text evidence="2">The sequence shown here is derived from an EMBL/GenBank/DDBJ whole genome shotgun (WGS) entry which is preliminary data.</text>
</comment>
<accession>A0AAV7EK59</accession>
<dbReference type="EMBL" id="JAINDJ010000004">
    <property type="protein sequence ID" value="KAG9448999.1"/>
    <property type="molecule type" value="Genomic_DNA"/>
</dbReference>
<evidence type="ECO:0000313" key="2">
    <source>
        <dbReference type="EMBL" id="KAG9448999.1"/>
    </source>
</evidence>
<feature type="compositionally biased region" description="Basic and acidic residues" evidence="1">
    <location>
        <begin position="60"/>
        <end position="75"/>
    </location>
</feature>
<dbReference type="Proteomes" id="UP000825729">
    <property type="component" value="Unassembled WGS sequence"/>
</dbReference>